<keyword evidence="9" id="KW-1185">Reference proteome</keyword>
<sequence>MLHTTTDRSSDEPSPEHVPSAADRAAFLSEVTLETAPEYQGDETVAFGDSIPVLSQLNNWMSGIPDETKVTDISIPGTHESCAVHDDTAFGYGRCQAQSLEWQLNNGIRFIDIRCARRSSQYFEVFHGDINQHLYFGSVLQMCHEFLKARPTETIFMRLSQTKSNASTADFQRTFEDIYLDQDGWRSLFHIENTLPTLGAVRGKIVLATSGPYIGGLNLGSSLFDTQDNWDKPGIDAKASYVRNHLIKAVNAGASKSKMFLNYTSATGVPHTPWGYAQRINPYTLQELARLHDRTKSVGVVLLNYCDRPHNSTSGGYTNMMTAVINMNRIRPWTPQITVPVQSQFTETIPVFSGTGGEPGETITVVKSGEPGTVLGTTTVDRGRKWSVPCNRELPEGRYSINARQSNEYGQSDWGPDRVFHVREQVSPPPRPPEIVEPRHLASVSRRPTFKGTYGEPGAIITVCKRGDPNTVLGETRVTNGDMWSVQCNRDLPINRTYEISVKQSNPGGSSDWVHRIFDVSPL</sequence>
<dbReference type="SUPFAM" id="SSF51695">
    <property type="entry name" value="PLC-like phosphodiesterases"/>
    <property type="match status" value="1"/>
</dbReference>
<reference evidence="8" key="1">
    <citation type="submission" date="2021-10" db="EMBL/GenBank/DDBJ databases">
        <title>Streptomyces nigrumlapis sp.nov.,an antimicrobial producing actinobacterium isolated from Black Gobi rocks.</title>
        <authorList>
            <person name="Wen Y."/>
            <person name="Zhang W."/>
            <person name="Liu X.G."/>
        </authorList>
    </citation>
    <scope>NUCLEOTIDE SEQUENCE</scope>
    <source>
        <strain evidence="8">ST13-2-2</strain>
    </source>
</reference>
<evidence type="ECO:0000313" key="8">
    <source>
        <dbReference type="EMBL" id="UQA91299.1"/>
    </source>
</evidence>
<evidence type="ECO:0000256" key="2">
    <source>
        <dbReference type="ARBA" id="ARBA00012581"/>
    </source>
</evidence>
<dbReference type="RefSeq" id="WP_248862128.1">
    <property type="nucleotide sequence ID" value="NZ_CP086322.1"/>
</dbReference>
<dbReference type="InterPro" id="IPR017946">
    <property type="entry name" value="PLC-like_Pdiesterase_TIM-brl"/>
</dbReference>
<evidence type="ECO:0000259" key="7">
    <source>
        <dbReference type="SMART" id="SM00148"/>
    </source>
</evidence>
<evidence type="ECO:0000313" key="9">
    <source>
        <dbReference type="Proteomes" id="UP000830115"/>
    </source>
</evidence>
<dbReference type="EC" id="4.6.1.13" evidence="2"/>
<dbReference type="CDD" id="cd08586">
    <property type="entry name" value="PI-PLCc_BcPLC_like"/>
    <property type="match status" value="1"/>
</dbReference>
<feature type="compositionally biased region" description="Basic and acidic residues" evidence="6">
    <location>
        <begin position="1"/>
        <end position="15"/>
    </location>
</feature>
<proteinExistence type="predicted"/>
<evidence type="ECO:0000256" key="6">
    <source>
        <dbReference type="SAM" id="MobiDB-lite"/>
    </source>
</evidence>
<comment type="catalytic activity">
    <reaction evidence="1">
        <text>a 1,2-diacyl-sn-glycero-3-phospho-(1D-myo-inositol) = 1D-myo-inositol 1,2-cyclic phosphate + a 1,2-diacyl-sn-glycerol</text>
        <dbReference type="Rhea" id="RHEA:17093"/>
        <dbReference type="ChEBI" id="CHEBI:17815"/>
        <dbReference type="ChEBI" id="CHEBI:57880"/>
        <dbReference type="ChEBI" id="CHEBI:58484"/>
        <dbReference type="EC" id="4.6.1.13"/>
    </reaction>
</comment>
<protein>
    <recommendedName>
        <fullName evidence="3">1-phosphatidylinositol phosphodiesterase</fullName>
        <ecNumber evidence="2">4.6.1.13</ecNumber>
    </recommendedName>
    <alternativeName>
        <fullName evidence="4">Phosphatidylinositol diacylglycerol-lyase</fullName>
    </alternativeName>
    <alternativeName>
        <fullName evidence="5">Phosphatidylinositol-specific phospholipase C</fullName>
    </alternativeName>
</protein>
<organism evidence="8 9">
    <name type="scientific">Streptomyces halobius</name>
    <dbReference type="NCBI Taxonomy" id="2879846"/>
    <lineage>
        <taxon>Bacteria</taxon>
        <taxon>Bacillati</taxon>
        <taxon>Actinomycetota</taxon>
        <taxon>Actinomycetes</taxon>
        <taxon>Kitasatosporales</taxon>
        <taxon>Streptomycetaceae</taxon>
        <taxon>Streptomyces</taxon>
    </lineage>
</organism>
<evidence type="ECO:0000256" key="1">
    <source>
        <dbReference type="ARBA" id="ARBA00001316"/>
    </source>
</evidence>
<feature type="domain" description="Phosphatidylinositol-specific phospholipase C X" evidence="7">
    <location>
        <begin position="65"/>
        <end position="210"/>
    </location>
</feature>
<dbReference type="Pfam" id="PF00388">
    <property type="entry name" value="PI-PLC-X"/>
    <property type="match status" value="1"/>
</dbReference>
<dbReference type="Proteomes" id="UP000830115">
    <property type="component" value="Chromosome"/>
</dbReference>
<dbReference type="InterPro" id="IPR013783">
    <property type="entry name" value="Ig-like_fold"/>
</dbReference>
<gene>
    <name evidence="8" type="ORF">K9S39_04865</name>
</gene>
<dbReference type="EMBL" id="CP086322">
    <property type="protein sequence ID" value="UQA91299.1"/>
    <property type="molecule type" value="Genomic_DNA"/>
</dbReference>
<dbReference type="PANTHER" id="PTHR13593:SF113">
    <property type="entry name" value="SI:DKEY-266F7.9"/>
    <property type="match status" value="1"/>
</dbReference>
<name>A0ABY4M0L8_9ACTN</name>
<evidence type="ECO:0000256" key="3">
    <source>
        <dbReference type="ARBA" id="ARBA00019758"/>
    </source>
</evidence>
<evidence type="ECO:0000256" key="4">
    <source>
        <dbReference type="ARBA" id="ARBA00030474"/>
    </source>
</evidence>
<dbReference type="PROSITE" id="PS50007">
    <property type="entry name" value="PIPLC_X_DOMAIN"/>
    <property type="match status" value="1"/>
</dbReference>
<dbReference type="SMART" id="SM00148">
    <property type="entry name" value="PLCXc"/>
    <property type="match status" value="1"/>
</dbReference>
<dbReference type="Gene3D" id="3.20.20.190">
    <property type="entry name" value="Phosphatidylinositol (PI) phosphodiesterase"/>
    <property type="match status" value="1"/>
</dbReference>
<dbReference type="InterPro" id="IPR051057">
    <property type="entry name" value="PI-PLC_domain"/>
</dbReference>
<evidence type="ECO:0000256" key="5">
    <source>
        <dbReference type="ARBA" id="ARBA00030782"/>
    </source>
</evidence>
<dbReference type="PANTHER" id="PTHR13593">
    <property type="match status" value="1"/>
</dbReference>
<dbReference type="Gene3D" id="2.60.40.10">
    <property type="entry name" value="Immunoglobulins"/>
    <property type="match status" value="1"/>
</dbReference>
<dbReference type="InterPro" id="IPR000909">
    <property type="entry name" value="PLipase_C_PInositol-sp_X_dom"/>
</dbReference>
<accession>A0ABY4M0L8</accession>
<feature type="region of interest" description="Disordered" evidence="6">
    <location>
        <begin position="1"/>
        <end position="21"/>
    </location>
</feature>